<gene>
    <name evidence="1" type="ORF">WICPIJ_002070</name>
</gene>
<name>A0A9P8QCL0_WICPI</name>
<evidence type="ECO:0000313" key="1">
    <source>
        <dbReference type="EMBL" id="KAH3686949.1"/>
    </source>
</evidence>
<dbReference type="EMBL" id="JAEUBG010001102">
    <property type="protein sequence ID" value="KAH3686949.1"/>
    <property type="molecule type" value="Genomic_DNA"/>
</dbReference>
<reference evidence="1" key="2">
    <citation type="submission" date="2021-01" db="EMBL/GenBank/DDBJ databases">
        <authorList>
            <person name="Schikora-Tamarit M.A."/>
        </authorList>
    </citation>
    <scope>NUCLEOTIDE SEQUENCE</scope>
    <source>
        <strain evidence="1">CBS2887</strain>
    </source>
</reference>
<sequence length="71" mass="7388">DPVCCGDVDFFHGFTSGGGAGSKVDTFGAAEVADESKNSTMVTNSNGLNKIILINPDLMLGQLIASNRKIQ</sequence>
<proteinExistence type="predicted"/>
<feature type="non-terminal residue" evidence="1">
    <location>
        <position position="1"/>
    </location>
</feature>
<dbReference type="Proteomes" id="UP000774326">
    <property type="component" value="Unassembled WGS sequence"/>
</dbReference>
<dbReference type="AlphaFoldDB" id="A0A9P8QCL0"/>
<keyword evidence="2" id="KW-1185">Reference proteome</keyword>
<reference evidence="1" key="1">
    <citation type="journal article" date="2021" name="Open Biol.">
        <title>Shared evolutionary footprints suggest mitochondrial oxidative damage underlies multiple complex I losses in fungi.</title>
        <authorList>
            <person name="Schikora-Tamarit M.A."/>
            <person name="Marcet-Houben M."/>
            <person name="Nosek J."/>
            <person name="Gabaldon T."/>
        </authorList>
    </citation>
    <scope>NUCLEOTIDE SEQUENCE</scope>
    <source>
        <strain evidence="1">CBS2887</strain>
    </source>
</reference>
<comment type="caution">
    <text evidence="1">The sequence shown here is derived from an EMBL/GenBank/DDBJ whole genome shotgun (WGS) entry which is preliminary data.</text>
</comment>
<organism evidence="1 2">
    <name type="scientific">Wickerhamomyces pijperi</name>
    <name type="common">Yeast</name>
    <name type="synonym">Pichia pijperi</name>
    <dbReference type="NCBI Taxonomy" id="599730"/>
    <lineage>
        <taxon>Eukaryota</taxon>
        <taxon>Fungi</taxon>
        <taxon>Dikarya</taxon>
        <taxon>Ascomycota</taxon>
        <taxon>Saccharomycotina</taxon>
        <taxon>Saccharomycetes</taxon>
        <taxon>Phaffomycetales</taxon>
        <taxon>Wickerhamomycetaceae</taxon>
        <taxon>Wickerhamomyces</taxon>
    </lineage>
</organism>
<accession>A0A9P8QCL0</accession>
<protein>
    <submittedName>
        <fullName evidence="1">Uncharacterized protein</fullName>
    </submittedName>
</protein>
<evidence type="ECO:0000313" key="2">
    <source>
        <dbReference type="Proteomes" id="UP000774326"/>
    </source>
</evidence>